<comment type="subcellular location">
    <subcellularLocation>
        <location evidence="1">Membrane</location>
        <topology evidence="1">Multi-pass membrane protein</topology>
    </subcellularLocation>
</comment>
<sequence>MRKSIFSGTGPTSKATPVDISDLTKEAGPLTADPKLVILTCLLILASLTAAYVAAEIVLPIILAFVLKLLFQPAMRQLERLRVPRPLAALTVILTLFGLIVGLGAALLGPASSWAGRLPEGIERLQQRLHFLSKPIQTFQNFMHQIDGGQADAGFNLSAILLQGTQHFASGLFETILILFFLLISGDTFLRRTVEIIPRFSDKRQMVALSQQVEQDISAYLVTITLMNGLVGLATGTAMWATGLGDPILWGVLAFILNYVPILGPFAGVAIFVFVGLLGIDGTWTAFLPAGLYLFIHLIEGEIVTPMLLARRFTLNPVLVILSLIFWFWMWGVPGAILAVPMLAILKIICDEIAPLNSLGHFLEG</sequence>
<feature type="transmembrane region" description="Helical" evidence="6">
    <location>
        <begin position="168"/>
        <end position="190"/>
    </location>
</feature>
<name>A0A2N9W327_9HYPH</name>
<keyword evidence="3 6" id="KW-0812">Transmembrane</keyword>
<dbReference type="PANTHER" id="PTHR21716">
    <property type="entry name" value="TRANSMEMBRANE PROTEIN"/>
    <property type="match status" value="1"/>
</dbReference>
<evidence type="ECO:0000256" key="6">
    <source>
        <dbReference type="SAM" id="Phobius"/>
    </source>
</evidence>
<organism evidence="7 8">
    <name type="scientific">Phyllobacterium zundukense</name>
    <dbReference type="NCBI Taxonomy" id="1867719"/>
    <lineage>
        <taxon>Bacteria</taxon>
        <taxon>Pseudomonadati</taxon>
        <taxon>Pseudomonadota</taxon>
        <taxon>Alphaproteobacteria</taxon>
        <taxon>Hyphomicrobiales</taxon>
        <taxon>Phyllobacteriaceae</taxon>
        <taxon>Phyllobacterium</taxon>
    </lineage>
</organism>
<dbReference type="Proteomes" id="UP000232163">
    <property type="component" value="Unassembled WGS sequence"/>
</dbReference>
<keyword evidence="4 6" id="KW-1133">Transmembrane helix</keyword>
<evidence type="ECO:0000256" key="2">
    <source>
        <dbReference type="ARBA" id="ARBA00009773"/>
    </source>
</evidence>
<feature type="transmembrane region" description="Helical" evidence="6">
    <location>
        <begin position="248"/>
        <end position="275"/>
    </location>
</feature>
<proteinExistence type="inferred from homology"/>
<feature type="transmembrane region" description="Helical" evidence="6">
    <location>
        <begin position="219"/>
        <end position="242"/>
    </location>
</feature>
<dbReference type="InterPro" id="IPR002549">
    <property type="entry name" value="AI-2E-like"/>
</dbReference>
<feature type="transmembrane region" description="Helical" evidence="6">
    <location>
        <begin position="319"/>
        <end position="346"/>
    </location>
</feature>
<dbReference type="RefSeq" id="WP_100001945.1">
    <property type="nucleotide sequence ID" value="NZ_CP017941.1"/>
</dbReference>
<feature type="transmembrane region" description="Helical" evidence="6">
    <location>
        <begin position="282"/>
        <end position="299"/>
    </location>
</feature>
<evidence type="ECO:0000313" key="7">
    <source>
        <dbReference type="EMBL" id="PIO46145.1"/>
    </source>
</evidence>
<evidence type="ECO:0000256" key="4">
    <source>
        <dbReference type="ARBA" id="ARBA00022989"/>
    </source>
</evidence>
<comment type="similarity">
    <text evidence="2">Belongs to the autoinducer-2 exporter (AI-2E) (TC 2.A.86) family.</text>
</comment>
<dbReference type="EMBL" id="MZMT01000007">
    <property type="protein sequence ID" value="PIO46145.1"/>
    <property type="molecule type" value="Genomic_DNA"/>
</dbReference>
<dbReference type="OrthoDB" id="9799225at2"/>
<dbReference type="Pfam" id="PF01594">
    <property type="entry name" value="AI-2E_transport"/>
    <property type="match status" value="1"/>
</dbReference>
<feature type="transmembrane region" description="Helical" evidence="6">
    <location>
        <begin position="87"/>
        <end position="108"/>
    </location>
</feature>
<reference evidence="7 8" key="1">
    <citation type="journal article" date="2017" name="Int J Environ Stud">
        <title>Does the Miocene-Pliocene relict legume Oxytropis triphylla form nitrogen-fixing nodules with a combination of bacterial strains?</title>
        <authorList>
            <person name="Safronova V."/>
            <person name="Belimov A."/>
            <person name="Sazanova A."/>
            <person name="Kuznetsova I."/>
            <person name="Popova J."/>
            <person name="Andronov E."/>
            <person name="Verkhozina A."/>
            <person name="Tikhonovich I."/>
        </authorList>
    </citation>
    <scope>NUCLEOTIDE SEQUENCE [LARGE SCALE GENOMIC DNA]</scope>
    <source>
        <strain evidence="7 8">Tri-38</strain>
    </source>
</reference>
<dbReference type="GO" id="GO:0055085">
    <property type="term" value="P:transmembrane transport"/>
    <property type="evidence" value="ECO:0007669"/>
    <property type="project" value="TreeGrafter"/>
</dbReference>
<protein>
    <submittedName>
        <fullName evidence="7">AI-2E family transporter</fullName>
    </submittedName>
</protein>
<evidence type="ECO:0000256" key="5">
    <source>
        <dbReference type="ARBA" id="ARBA00023136"/>
    </source>
</evidence>
<dbReference type="KEGG" id="pht:BLM14_21355"/>
<evidence type="ECO:0000256" key="3">
    <source>
        <dbReference type="ARBA" id="ARBA00022692"/>
    </source>
</evidence>
<dbReference type="PANTHER" id="PTHR21716:SF16">
    <property type="entry name" value="BLL1467 PROTEIN"/>
    <property type="match status" value="1"/>
</dbReference>
<dbReference type="GO" id="GO:0016020">
    <property type="term" value="C:membrane"/>
    <property type="evidence" value="ECO:0007669"/>
    <property type="project" value="UniProtKB-SubCell"/>
</dbReference>
<keyword evidence="8" id="KW-1185">Reference proteome</keyword>
<keyword evidence="5 6" id="KW-0472">Membrane</keyword>
<evidence type="ECO:0000313" key="8">
    <source>
        <dbReference type="Proteomes" id="UP000232163"/>
    </source>
</evidence>
<feature type="transmembrane region" description="Helical" evidence="6">
    <location>
        <begin position="36"/>
        <end position="67"/>
    </location>
</feature>
<comment type="caution">
    <text evidence="7">The sequence shown here is derived from an EMBL/GenBank/DDBJ whole genome shotgun (WGS) entry which is preliminary data.</text>
</comment>
<dbReference type="AlphaFoldDB" id="A0A2N9W327"/>
<gene>
    <name evidence="7" type="ORF">B5P45_03855</name>
</gene>
<evidence type="ECO:0000256" key="1">
    <source>
        <dbReference type="ARBA" id="ARBA00004141"/>
    </source>
</evidence>
<accession>A0A2N9W327</accession>